<dbReference type="KEGG" id="fri:FraEuI1c_4713"/>
<evidence type="ECO:0000313" key="5">
    <source>
        <dbReference type="EMBL" id="ADP82704.1"/>
    </source>
</evidence>
<dbReference type="PROSITE" id="PS00600">
    <property type="entry name" value="AA_TRANSFER_CLASS_3"/>
    <property type="match status" value="1"/>
</dbReference>
<keyword evidence="2 3" id="KW-0663">Pyridoxal phosphate</keyword>
<gene>
    <name evidence="5" type="ordered locus">FraEuI1c_4713</name>
</gene>
<dbReference type="InterPro" id="IPR005814">
    <property type="entry name" value="Aminotrans_3"/>
</dbReference>
<dbReference type="InterPro" id="IPR049704">
    <property type="entry name" value="Aminotrans_3_PPA_site"/>
</dbReference>
<dbReference type="RefSeq" id="WP_013425822.1">
    <property type="nucleotide sequence ID" value="NC_014666.1"/>
</dbReference>
<dbReference type="InterPro" id="IPR015424">
    <property type="entry name" value="PyrdxlP-dep_Trfase"/>
</dbReference>
<dbReference type="Gene3D" id="3.90.1150.10">
    <property type="entry name" value="Aspartate Aminotransferase, domain 1"/>
    <property type="match status" value="1"/>
</dbReference>
<organism evidence="5 6">
    <name type="scientific">Pseudofrankia inefficax (strain DSM 45817 / CECT 9037 / DDB 130130 / EuI1c)</name>
    <name type="common">Frankia inefficax</name>
    <dbReference type="NCBI Taxonomy" id="298654"/>
    <lineage>
        <taxon>Bacteria</taxon>
        <taxon>Bacillati</taxon>
        <taxon>Actinomycetota</taxon>
        <taxon>Actinomycetes</taxon>
        <taxon>Frankiales</taxon>
        <taxon>Frankiaceae</taxon>
        <taxon>Pseudofrankia</taxon>
    </lineage>
</organism>
<dbReference type="eggNOG" id="COG4992">
    <property type="taxonomic scope" value="Bacteria"/>
</dbReference>
<dbReference type="InterPro" id="IPR015422">
    <property type="entry name" value="PyrdxlP-dep_Trfase_small"/>
</dbReference>
<dbReference type="SUPFAM" id="SSF53383">
    <property type="entry name" value="PLP-dependent transferases"/>
    <property type="match status" value="1"/>
</dbReference>
<evidence type="ECO:0000256" key="4">
    <source>
        <dbReference type="SAM" id="MobiDB-lite"/>
    </source>
</evidence>
<proteinExistence type="inferred from homology"/>
<dbReference type="InterPro" id="IPR015421">
    <property type="entry name" value="PyrdxlP-dep_Trfase_major"/>
</dbReference>
<dbReference type="GO" id="GO:0042802">
    <property type="term" value="F:identical protein binding"/>
    <property type="evidence" value="ECO:0007669"/>
    <property type="project" value="TreeGrafter"/>
</dbReference>
<dbReference type="InterPro" id="IPR050103">
    <property type="entry name" value="Class-III_PLP-dep_AT"/>
</dbReference>
<dbReference type="PANTHER" id="PTHR11986">
    <property type="entry name" value="AMINOTRANSFERASE CLASS III"/>
    <property type="match status" value="1"/>
</dbReference>
<accession>E3IZD4</accession>
<dbReference type="GO" id="GO:0009447">
    <property type="term" value="P:putrescine catabolic process"/>
    <property type="evidence" value="ECO:0007669"/>
    <property type="project" value="TreeGrafter"/>
</dbReference>
<evidence type="ECO:0000256" key="3">
    <source>
        <dbReference type="RuleBase" id="RU003560"/>
    </source>
</evidence>
<keyword evidence="5" id="KW-0808">Transferase</keyword>
<dbReference type="PANTHER" id="PTHR11986:SF112">
    <property type="entry name" value="PUTRESCINE AMINOTRANSFERASE"/>
    <property type="match status" value="1"/>
</dbReference>
<dbReference type="Pfam" id="PF00202">
    <property type="entry name" value="Aminotran_3"/>
    <property type="match status" value="1"/>
</dbReference>
<dbReference type="Gene3D" id="3.40.640.10">
    <property type="entry name" value="Type I PLP-dependent aspartate aminotransferase-like (Major domain)"/>
    <property type="match status" value="1"/>
</dbReference>
<keyword evidence="5" id="KW-0032">Aminotransferase</keyword>
<dbReference type="GO" id="GO:0033094">
    <property type="term" value="F:putrescine--2-oxoglutarate transaminase activity"/>
    <property type="evidence" value="ECO:0007669"/>
    <property type="project" value="TreeGrafter"/>
</dbReference>
<evidence type="ECO:0000256" key="2">
    <source>
        <dbReference type="ARBA" id="ARBA00022898"/>
    </source>
</evidence>
<dbReference type="GO" id="GO:0030170">
    <property type="term" value="F:pyridoxal phosphate binding"/>
    <property type="evidence" value="ECO:0007669"/>
    <property type="project" value="InterPro"/>
</dbReference>
<sequence length="458" mass="48516">MAIPDVPRDDLVDRLLATPKADVLAASERYWNPGKTRFWTDAGTPLVIGEREGYLLHDLAGNTLVDVHLNGGTYNLGHRNPELVATLTAALQHLDIGNHHFAALGRAALAEELVTSGPIPDGKVVFGVGGGEAVDLALKSARYATGRRKVISAVGAFHGHTGLAVAAGNERYAERFLATRPDEFLRVPFNDLDAMAAALAGHDVAAVLLETIPATSGFVMPEPGYLAEVAKMCAAAGTLYIADEVQSGLGRTGALWCITKHGVTPDILVTGKGLSGGIYPISATILGPAAAGWLEEDGFAHISTCGGSDLGCVVGLRTLEITQRPATLERVDTLITTFTEGLTQIAKDDPDWLVEIRQDGLVIGLRFDHPQGARFVSRRLYEHGVWAMFSALDPRVLQYKPGLLVTDELAADLLDRTATAIRLAAADARSGVALAPDRSDADARPAPLDGARPWPGAR</sequence>
<dbReference type="HOGENOM" id="CLU_016922_10_0_11"/>
<reference evidence="5 6" key="1">
    <citation type="submission" date="2010-10" db="EMBL/GenBank/DDBJ databases">
        <title>Complete sequence of Frankia sp. EuI1c.</title>
        <authorList>
            <consortium name="US DOE Joint Genome Institute"/>
            <person name="Lucas S."/>
            <person name="Copeland A."/>
            <person name="Lapidus A."/>
            <person name="Cheng J.-F."/>
            <person name="Bruce D."/>
            <person name="Goodwin L."/>
            <person name="Pitluck S."/>
            <person name="Chertkov O."/>
            <person name="Detter J.C."/>
            <person name="Han C."/>
            <person name="Tapia R."/>
            <person name="Land M."/>
            <person name="Hauser L."/>
            <person name="Jeffries C."/>
            <person name="Kyrpides N."/>
            <person name="Ivanova N."/>
            <person name="Mikhailova N."/>
            <person name="Beauchemin N."/>
            <person name="Sen A."/>
            <person name="Sur S.A."/>
            <person name="Gtari M."/>
            <person name="Wall L."/>
            <person name="Tisa L."/>
            <person name="Woyke T."/>
        </authorList>
    </citation>
    <scope>NUCLEOTIDE SEQUENCE [LARGE SCALE GENOMIC DNA]</scope>
    <source>
        <strain evidence="6">DSM 45817 / CECT 9037 / EuI1c</strain>
    </source>
</reference>
<dbReference type="InParanoid" id="E3IZD4"/>
<dbReference type="Proteomes" id="UP000002484">
    <property type="component" value="Chromosome"/>
</dbReference>
<comment type="similarity">
    <text evidence="3">Belongs to the class-III pyridoxal-phosphate-dependent aminotransferase family.</text>
</comment>
<keyword evidence="6" id="KW-1185">Reference proteome</keyword>
<protein>
    <submittedName>
        <fullName evidence="5">Aminotransferase class-III</fullName>
    </submittedName>
</protein>
<dbReference type="STRING" id="298654.FraEuI1c_4713"/>
<evidence type="ECO:0000256" key="1">
    <source>
        <dbReference type="ARBA" id="ARBA00001933"/>
    </source>
</evidence>
<feature type="region of interest" description="Disordered" evidence="4">
    <location>
        <begin position="434"/>
        <end position="458"/>
    </location>
</feature>
<comment type="cofactor">
    <cofactor evidence="1">
        <name>pyridoxal 5'-phosphate</name>
        <dbReference type="ChEBI" id="CHEBI:597326"/>
    </cofactor>
</comment>
<dbReference type="AlphaFoldDB" id="E3IZD4"/>
<evidence type="ECO:0000313" key="6">
    <source>
        <dbReference type="Proteomes" id="UP000002484"/>
    </source>
</evidence>
<name>E3IZD4_PSEI1</name>
<dbReference type="EMBL" id="CP002299">
    <property type="protein sequence ID" value="ADP82704.1"/>
    <property type="molecule type" value="Genomic_DNA"/>
</dbReference>